<organism evidence="1 2">
    <name type="scientific">Penicillium arizonense</name>
    <dbReference type="NCBI Taxonomy" id="1835702"/>
    <lineage>
        <taxon>Eukaryota</taxon>
        <taxon>Fungi</taxon>
        <taxon>Dikarya</taxon>
        <taxon>Ascomycota</taxon>
        <taxon>Pezizomycotina</taxon>
        <taxon>Eurotiomycetes</taxon>
        <taxon>Eurotiomycetidae</taxon>
        <taxon>Eurotiales</taxon>
        <taxon>Aspergillaceae</taxon>
        <taxon>Penicillium</taxon>
    </lineage>
</organism>
<proteinExistence type="predicted"/>
<sequence length="733" mass="83288">MIPQQTLRLEYLNSTIDLEQLGFCCIFLGGSAAHRVTVEQVVQSGSDWDGLGIVNSREDLLNLMTRHKSQLLQLLKVDYIDGSPETWNHAVRNLDWDVISISGWTRDGSNRAMKIWSRNHLETIMQDKSTRAIGVLAHKFPRNIQSNHPIHGSGLLISQAIRLTDDVSLRFEDDFITIPHVVGKKLQYSTSPALMCDLLLASREVYESIPGLGSTLKARTLSKWLVKSDETSVESLLPQLYRWESFPGHFREYLISTYSAMKLRHEFHRSNEKHDKICISSKAPFNSSKGGYRAILFEPLRKEQYKPVQHPQALSQRFAVNLILKGQYAIEHWPIRPSEALAFRNTLNRATLLINGEKQKHHVLETQMDCFVLELAALPFLYAYFPAERLQKLVAIDPDQHKAFYSYQGGSRLLDIRIQFTRMDTFSDAQLKLKEPYRLERWLLSIQTCVAQDIMSTYQASWLSQNFTCKNAPTRRLVQPHPLYKTLVQPSWVETGTPLAALAAENQISVNELLCLPISVNGVCYGSLQDQLDRAKHLLDPTAPHFENAPTVFGLGGHSGNVLVDDRVGKGTMPGLKYINYSQAGFYSPLVDMASFLYVDCFLPVLFADLCTTSLCKDYSTCNGMQLQWNIDKKGIAIDCELEMSLLDRSLAAAKLEYIVRPVFNILDIQKEDTMNSRVREQVLGHGMLVSALMTRNLSLRPGVFLLNLATGMRLAKDPREVFSKEFAWENWR</sequence>
<dbReference type="RefSeq" id="XP_022487650.1">
    <property type="nucleotide sequence ID" value="XM_022632633.1"/>
</dbReference>
<accession>A0A1F5LG70</accession>
<gene>
    <name evidence="1" type="ORF">PENARI_c011G06555</name>
</gene>
<keyword evidence="2" id="KW-1185">Reference proteome</keyword>
<comment type="caution">
    <text evidence="1">The sequence shown here is derived from an EMBL/GenBank/DDBJ whole genome shotgun (WGS) entry which is preliminary data.</text>
</comment>
<evidence type="ECO:0000313" key="2">
    <source>
        <dbReference type="Proteomes" id="UP000177622"/>
    </source>
</evidence>
<name>A0A1F5LG70_PENAI</name>
<reference evidence="1 2" key="1">
    <citation type="journal article" date="2016" name="Sci. Rep.">
        <title>Penicillium arizonense, a new, genome sequenced fungal species, reveals a high chemical diversity in secreted metabolites.</title>
        <authorList>
            <person name="Grijseels S."/>
            <person name="Nielsen J.C."/>
            <person name="Randelovic M."/>
            <person name="Nielsen J."/>
            <person name="Nielsen K.F."/>
            <person name="Workman M."/>
            <person name="Frisvad J.C."/>
        </authorList>
    </citation>
    <scope>NUCLEOTIDE SEQUENCE [LARGE SCALE GENOMIC DNA]</scope>
    <source>
        <strain evidence="1 2">CBS 141311</strain>
    </source>
</reference>
<evidence type="ECO:0000313" key="1">
    <source>
        <dbReference type="EMBL" id="OGE52208.1"/>
    </source>
</evidence>
<dbReference type="AlphaFoldDB" id="A0A1F5LG70"/>
<dbReference type="EMBL" id="LXJU01000011">
    <property type="protein sequence ID" value="OGE52208.1"/>
    <property type="molecule type" value="Genomic_DNA"/>
</dbReference>
<dbReference type="OrthoDB" id="4538289at2759"/>
<dbReference type="GeneID" id="34577367"/>
<dbReference type="Proteomes" id="UP000177622">
    <property type="component" value="Unassembled WGS sequence"/>
</dbReference>
<protein>
    <submittedName>
        <fullName evidence="1">Uncharacterized protein</fullName>
    </submittedName>
</protein>